<dbReference type="EMBL" id="JAPQKH010000011">
    <property type="protein sequence ID" value="KAJ5081142.1"/>
    <property type="molecule type" value="Genomic_DNA"/>
</dbReference>
<protein>
    <submittedName>
        <fullName evidence="2">Uncharacterized protein</fullName>
    </submittedName>
</protein>
<name>A0A9W9EG66_9EURO</name>
<evidence type="ECO:0000313" key="3">
    <source>
        <dbReference type="Proteomes" id="UP001149165"/>
    </source>
</evidence>
<accession>A0A9W9EG66</accession>
<dbReference type="PANTHER" id="PTHR38846">
    <property type="entry name" value="C3H1-TYPE DOMAIN-CONTAINING PROTEIN"/>
    <property type="match status" value="1"/>
</dbReference>
<feature type="compositionally biased region" description="Low complexity" evidence="1">
    <location>
        <begin position="8"/>
        <end position="20"/>
    </location>
</feature>
<evidence type="ECO:0000313" key="2">
    <source>
        <dbReference type="EMBL" id="KAJ5081142.1"/>
    </source>
</evidence>
<proteinExistence type="predicted"/>
<comment type="caution">
    <text evidence="2">The sequence shown here is derived from an EMBL/GenBank/DDBJ whole genome shotgun (WGS) entry which is preliminary data.</text>
</comment>
<dbReference type="OrthoDB" id="6105938at2759"/>
<feature type="region of interest" description="Disordered" evidence="1">
    <location>
        <begin position="1"/>
        <end position="22"/>
    </location>
</feature>
<dbReference type="PANTHER" id="PTHR38846:SF1">
    <property type="entry name" value="C3H1-TYPE DOMAIN-CONTAINING PROTEIN"/>
    <property type="match status" value="1"/>
</dbReference>
<organism evidence="2 3">
    <name type="scientific">Penicillium angulare</name>
    <dbReference type="NCBI Taxonomy" id="116970"/>
    <lineage>
        <taxon>Eukaryota</taxon>
        <taxon>Fungi</taxon>
        <taxon>Dikarya</taxon>
        <taxon>Ascomycota</taxon>
        <taxon>Pezizomycotina</taxon>
        <taxon>Eurotiomycetes</taxon>
        <taxon>Eurotiomycetidae</taxon>
        <taxon>Eurotiales</taxon>
        <taxon>Aspergillaceae</taxon>
        <taxon>Penicillium</taxon>
    </lineage>
</organism>
<reference evidence="2" key="1">
    <citation type="submission" date="2022-11" db="EMBL/GenBank/DDBJ databases">
        <authorList>
            <person name="Petersen C."/>
        </authorList>
    </citation>
    <scope>NUCLEOTIDE SEQUENCE</scope>
    <source>
        <strain evidence="2">IBT 30069</strain>
    </source>
</reference>
<reference evidence="2" key="2">
    <citation type="journal article" date="2023" name="IMA Fungus">
        <title>Comparative genomic study of the Penicillium genus elucidates a diverse pangenome and 15 lateral gene transfer events.</title>
        <authorList>
            <person name="Petersen C."/>
            <person name="Sorensen T."/>
            <person name="Nielsen M.R."/>
            <person name="Sondergaard T.E."/>
            <person name="Sorensen J.L."/>
            <person name="Fitzpatrick D.A."/>
            <person name="Frisvad J.C."/>
            <person name="Nielsen K.L."/>
        </authorList>
    </citation>
    <scope>NUCLEOTIDE SEQUENCE</scope>
    <source>
        <strain evidence="2">IBT 30069</strain>
    </source>
</reference>
<evidence type="ECO:0000256" key="1">
    <source>
        <dbReference type="SAM" id="MobiDB-lite"/>
    </source>
</evidence>
<keyword evidence="3" id="KW-1185">Reference proteome</keyword>
<dbReference type="Proteomes" id="UP001149165">
    <property type="component" value="Unassembled WGS sequence"/>
</dbReference>
<gene>
    <name evidence="2" type="ORF">N7456_013380</name>
</gene>
<dbReference type="AlphaFoldDB" id="A0A9W9EG66"/>
<sequence>MTCRTKISSSQSSTSSDRASPNSVHLKFFDGFSKFDYDDTETVISEFHRLGRSRGWKKGSKTWRRNWKLCMSEMYDSVIGDHINDLETWRQLCRKLDIQGELNSITKCKKALAKVYVNIVDLLECWATDMPPKLFKSSSALANYTKEASMFFARDLAKQDKLLRVLLRHLL</sequence>